<dbReference type="CDD" id="cd00093">
    <property type="entry name" value="HTH_XRE"/>
    <property type="match status" value="1"/>
</dbReference>
<dbReference type="InterPro" id="IPR001387">
    <property type="entry name" value="Cro/C1-type_HTH"/>
</dbReference>
<dbReference type="AlphaFoldDB" id="A0A1H7CP45"/>
<organism evidence="2 3">
    <name type="scientific">Deinococcus reticulitermitis</name>
    <dbReference type="NCBI Taxonomy" id="856736"/>
    <lineage>
        <taxon>Bacteria</taxon>
        <taxon>Thermotogati</taxon>
        <taxon>Deinococcota</taxon>
        <taxon>Deinococci</taxon>
        <taxon>Deinococcales</taxon>
        <taxon>Deinococcaceae</taxon>
        <taxon>Deinococcus</taxon>
    </lineage>
</organism>
<dbReference type="SUPFAM" id="SSF47413">
    <property type="entry name" value="lambda repressor-like DNA-binding domains"/>
    <property type="match status" value="1"/>
</dbReference>
<feature type="domain" description="HTH cro/C1-type" evidence="1">
    <location>
        <begin position="7"/>
        <end position="60"/>
    </location>
</feature>
<name>A0A1H7CP45_9DEIO</name>
<dbReference type="Proteomes" id="UP000199223">
    <property type="component" value="Unassembled WGS sequence"/>
</dbReference>
<proteinExistence type="predicted"/>
<dbReference type="Pfam" id="PF13443">
    <property type="entry name" value="HTH_26"/>
    <property type="match status" value="1"/>
</dbReference>
<keyword evidence="3" id="KW-1185">Reference proteome</keyword>
<dbReference type="SMART" id="SM00530">
    <property type="entry name" value="HTH_XRE"/>
    <property type="match status" value="1"/>
</dbReference>
<dbReference type="EMBL" id="FNZA01000035">
    <property type="protein sequence ID" value="SEJ91409.1"/>
    <property type="molecule type" value="Genomic_DNA"/>
</dbReference>
<dbReference type="InterPro" id="IPR010982">
    <property type="entry name" value="Lambda_DNA-bd_dom_sf"/>
</dbReference>
<dbReference type="GO" id="GO:0003677">
    <property type="term" value="F:DNA binding"/>
    <property type="evidence" value="ECO:0007669"/>
    <property type="project" value="UniProtKB-KW"/>
</dbReference>
<gene>
    <name evidence="2" type="ORF">SAMN04488058_13512</name>
</gene>
<reference evidence="3" key="1">
    <citation type="submission" date="2016-10" db="EMBL/GenBank/DDBJ databases">
        <authorList>
            <person name="Varghese N."/>
            <person name="Submissions S."/>
        </authorList>
    </citation>
    <scope>NUCLEOTIDE SEQUENCE [LARGE SCALE GENOMIC DNA]</scope>
    <source>
        <strain evidence="3">CGMCC 1.10218</strain>
    </source>
</reference>
<evidence type="ECO:0000313" key="3">
    <source>
        <dbReference type="Proteomes" id="UP000199223"/>
    </source>
</evidence>
<keyword evidence="2" id="KW-0238">DNA-binding</keyword>
<evidence type="ECO:0000259" key="1">
    <source>
        <dbReference type="SMART" id="SM00530"/>
    </source>
</evidence>
<protein>
    <submittedName>
        <fullName evidence="2">DNA-binding transcriptional regulator, XRE family</fullName>
    </submittedName>
</protein>
<dbReference type="Gene3D" id="1.10.260.40">
    <property type="entry name" value="lambda repressor-like DNA-binding domains"/>
    <property type="match status" value="1"/>
</dbReference>
<sequence length="111" mass="12553">MGHTAMNLDMLLRLSGLSQARLAQRTGLRPGTVSALASGKARGIQFDTLTRILDGLWDELGKPFGVENLLHYESERHETLPDGRVIATDQYGLRYYLEEDGLYRPVPRRRL</sequence>
<accession>A0A1H7CP45</accession>
<evidence type="ECO:0000313" key="2">
    <source>
        <dbReference type="EMBL" id="SEJ91409.1"/>
    </source>
</evidence>